<dbReference type="EMBL" id="WJIF01000004">
    <property type="protein sequence ID" value="MRG60126.1"/>
    <property type="molecule type" value="Genomic_DNA"/>
</dbReference>
<evidence type="ECO:0000256" key="1">
    <source>
        <dbReference type="SAM" id="Phobius"/>
    </source>
</evidence>
<keyword evidence="1" id="KW-0812">Transmembrane</keyword>
<protein>
    <submittedName>
        <fullName evidence="2">Uncharacterized protein</fullName>
    </submittedName>
</protein>
<evidence type="ECO:0000313" key="3">
    <source>
        <dbReference type="Proteomes" id="UP000431080"/>
    </source>
</evidence>
<comment type="caution">
    <text evidence="2">The sequence shown here is derived from an EMBL/GenBank/DDBJ whole genome shotgun (WGS) entry which is preliminary data.</text>
</comment>
<gene>
    <name evidence="2" type="ORF">GE115_09615</name>
</gene>
<organism evidence="2 3">
    <name type="scientific">Agromyces agglutinans</name>
    <dbReference type="NCBI Taxonomy" id="2662258"/>
    <lineage>
        <taxon>Bacteria</taxon>
        <taxon>Bacillati</taxon>
        <taxon>Actinomycetota</taxon>
        <taxon>Actinomycetes</taxon>
        <taxon>Micrococcales</taxon>
        <taxon>Microbacteriaceae</taxon>
        <taxon>Agromyces</taxon>
    </lineage>
</organism>
<evidence type="ECO:0000313" key="2">
    <source>
        <dbReference type="EMBL" id="MRG60126.1"/>
    </source>
</evidence>
<feature type="transmembrane region" description="Helical" evidence="1">
    <location>
        <begin position="88"/>
        <end position="110"/>
    </location>
</feature>
<reference evidence="2 3" key="1">
    <citation type="submission" date="2019-10" db="EMBL/GenBank/DDBJ databases">
        <authorList>
            <person name="Nie G."/>
            <person name="Ming H."/>
            <person name="Yi B."/>
        </authorList>
    </citation>
    <scope>NUCLEOTIDE SEQUENCE [LARGE SCALE GENOMIC DNA]</scope>
    <source>
        <strain evidence="2 3">CFH 90414</strain>
    </source>
</reference>
<dbReference type="Pfam" id="PF19865">
    <property type="entry name" value="DUF6338"/>
    <property type="match status" value="1"/>
</dbReference>
<accession>A0A6I2FCD1</accession>
<keyword evidence="1" id="KW-0472">Membrane</keyword>
<dbReference type="RefSeq" id="WP_153684574.1">
    <property type="nucleotide sequence ID" value="NZ_WJIF01000004.1"/>
</dbReference>
<sequence length="232" mass="25974">MNVPESLPQIAAFVLMLVPGLTWAVVKTWLVGIRDPDYGAGARVLDALFISAVFIVVYGASALVIFVFNYSLEVAQGVLERAYSTWPSWAVASALLGLLVVIPGVASYFVNRRRVDYEVTSKRSDGSVVTKTKTKLINKPESFPTAWDMAAYEGITVRWVRVRLDKEVYFGGLFGQRSYVSTYPHGRDIFIEEQWELDKDGRFLREVDRSLGVWLAVPESAVVEWLDGEPTD</sequence>
<proteinExistence type="predicted"/>
<dbReference type="AlphaFoldDB" id="A0A6I2FCD1"/>
<feature type="transmembrane region" description="Helical" evidence="1">
    <location>
        <begin position="47"/>
        <end position="68"/>
    </location>
</feature>
<name>A0A6I2FCD1_9MICO</name>
<dbReference type="Proteomes" id="UP000431080">
    <property type="component" value="Unassembled WGS sequence"/>
</dbReference>
<keyword evidence="1" id="KW-1133">Transmembrane helix</keyword>
<dbReference type="InterPro" id="IPR045919">
    <property type="entry name" value="DUF6338"/>
</dbReference>
<keyword evidence="3" id="KW-1185">Reference proteome</keyword>
<feature type="transmembrane region" description="Helical" evidence="1">
    <location>
        <begin position="6"/>
        <end position="26"/>
    </location>
</feature>